<evidence type="ECO:0000256" key="11">
    <source>
        <dbReference type="ARBA" id="ARBA00023098"/>
    </source>
</evidence>
<evidence type="ECO:0000259" key="17">
    <source>
        <dbReference type="Pfam" id="PF02770"/>
    </source>
</evidence>
<proteinExistence type="inferred from homology"/>
<reference evidence="21" key="1">
    <citation type="journal article" date="2018" name="Nat. Microbiol.">
        <title>Leveraging single-cell genomics to expand the fungal tree of life.</title>
        <authorList>
            <person name="Ahrendt S.R."/>
            <person name="Quandt C.A."/>
            <person name="Ciobanu D."/>
            <person name="Clum A."/>
            <person name="Salamov A."/>
            <person name="Andreopoulos B."/>
            <person name="Cheng J.F."/>
            <person name="Woyke T."/>
            <person name="Pelin A."/>
            <person name="Henrissat B."/>
            <person name="Reynolds N.K."/>
            <person name="Benny G.L."/>
            <person name="Smith M.E."/>
            <person name="James T.Y."/>
            <person name="Grigoriev I.V."/>
        </authorList>
    </citation>
    <scope>NUCLEOTIDE SEQUENCE [LARGE SCALE GENOMIC DNA]</scope>
    <source>
        <strain evidence="21">ATCC 52028</strain>
    </source>
</reference>
<evidence type="ECO:0000256" key="4">
    <source>
        <dbReference type="ARBA" id="ARBA00004846"/>
    </source>
</evidence>
<dbReference type="InterPro" id="IPR006091">
    <property type="entry name" value="Acyl-CoA_Oxase/DH_mid-dom"/>
</dbReference>
<evidence type="ECO:0000259" key="19">
    <source>
        <dbReference type="Pfam" id="PF22924"/>
    </source>
</evidence>
<dbReference type="InterPro" id="IPR029320">
    <property type="entry name" value="Acyl-CoA_ox_N"/>
</dbReference>
<dbReference type="InterPro" id="IPR009100">
    <property type="entry name" value="AcylCoA_DH/oxidase_NM_dom_sf"/>
</dbReference>
<feature type="domain" description="Acyl-coenzyme A oxidase N-terminal" evidence="18">
    <location>
        <begin position="15"/>
        <end position="127"/>
    </location>
</feature>
<comment type="cofactor">
    <cofactor evidence="2">
        <name>FAD</name>
        <dbReference type="ChEBI" id="CHEBI:57692"/>
    </cofactor>
</comment>
<keyword evidence="21" id="KW-1185">Reference proteome</keyword>
<name>A0A4P9X635_9FUNG</name>
<dbReference type="PIRSF" id="PIRSF000168">
    <property type="entry name" value="Acyl-CoA_oxidase"/>
    <property type="match status" value="1"/>
</dbReference>
<evidence type="ECO:0000259" key="16">
    <source>
        <dbReference type="Pfam" id="PF01756"/>
    </source>
</evidence>
<dbReference type="GO" id="GO:0071949">
    <property type="term" value="F:FAD binding"/>
    <property type="evidence" value="ECO:0007669"/>
    <property type="project" value="InterPro"/>
</dbReference>
<evidence type="ECO:0000313" key="20">
    <source>
        <dbReference type="EMBL" id="RKP00618.1"/>
    </source>
</evidence>
<evidence type="ECO:0000256" key="13">
    <source>
        <dbReference type="ARBA" id="ARBA00063271"/>
    </source>
</evidence>
<evidence type="ECO:0000256" key="8">
    <source>
        <dbReference type="ARBA" id="ARBA00022827"/>
    </source>
</evidence>
<dbReference type="EC" id="1.3.3.6" evidence="6"/>
<evidence type="ECO:0000256" key="10">
    <source>
        <dbReference type="ARBA" id="ARBA00023002"/>
    </source>
</evidence>
<protein>
    <recommendedName>
        <fullName evidence="6">acyl-CoA oxidase</fullName>
        <ecNumber evidence="6">1.3.3.6</ecNumber>
    </recommendedName>
</protein>
<accession>A0A4P9X635</accession>
<comment type="similarity">
    <text evidence="5">Belongs to the acyl-CoA oxidase family.</text>
</comment>
<dbReference type="InterPro" id="IPR055060">
    <property type="entry name" value="ACOX_C_alpha1"/>
</dbReference>
<dbReference type="STRING" id="1555241.A0A4P9X635"/>
<dbReference type="EMBL" id="ML014207">
    <property type="protein sequence ID" value="RKP00618.1"/>
    <property type="molecule type" value="Genomic_DNA"/>
</dbReference>
<dbReference type="InterPro" id="IPR046373">
    <property type="entry name" value="Acyl-CoA_Oxase/DH_mid-dom_sf"/>
</dbReference>
<evidence type="ECO:0000256" key="15">
    <source>
        <dbReference type="PIRSR" id="PIRSR000168-2"/>
    </source>
</evidence>
<dbReference type="Gene3D" id="1.10.540.10">
    <property type="entry name" value="Acyl-CoA dehydrogenase/oxidase, N-terminal domain"/>
    <property type="match status" value="1"/>
</dbReference>
<dbReference type="InterPro" id="IPR036250">
    <property type="entry name" value="AcylCo_DH-like_C"/>
</dbReference>
<evidence type="ECO:0000256" key="14">
    <source>
        <dbReference type="PIRSR" id="PIRSR000168-1"/>
    </source>
</evidence>
<organism evidence="20 21">
    <name type="scientific">Caulochytrium protostelioides</name>
    <dbReference type="NCBI Taxonomy" id="1555241"/>
    <lineage>
        <taxon>Eukaryota</taxon>
        <taxon>Fungi</taxon>
        <taxon>Fungi incertae sedis</taxon>
        <taxon>Chytridiomycota</taxon>
        <taxon>Chytridiomycota incertae sedis</taxon>
        <taxon>Chytridiomycetes</taxon>
        <taxon>Caulochytriales</taxon>
        <taxon>Caulochytriaceae</taxon>
        <taxon>Caulochytrium</taxon>
    </lineage>
</organism>
<dbReference type="Gene3D" id="2.40.110.10">
    <property type="entry name" value="Butyryl-CoA Dehydrogenase, subunit A, domain 2"/>
    <property type="match status" value="1"/>
</dbReference>
<dbReference type="InterPro" id="IPR002655">
    <property type="entry name" value="Acyl-CoA_oxidase_C"/>
</dbReference>
<feature type="domain" description="Acyl-CoA oxidase C-terminal" evidence="16">
    <location>
        <begin position="523"/>
        <end position="695"/>
    </location>
</feature>
<feature type="domain" description="Acyl-CoA oxidase C-alpha1" evidence="19">
    <location>
        <begin position="280"/>
        <end position="470"/>
    </location>
</feature>
<keyword evidence="8 15" id="KW-0274">FAD</keyword>
<comment type="subunit">
    <text evidence="13">Heteropentamer composed of five different subunits.</text>
</comment>
<evidence type="ECO:0000259" key="18">
    <source>
        <dbReference type="Pfam" id="PF14749"/>
    </source>
</evidence>
<dbReference type="InterPro" id="IPR012258">
    <property type="entry name" value="Acyl-CoA_oxidase"/>
</dbReference>
<evidence type="ECO:0000313" key="21">
    <source>
        <dbReference type="Proteomes" id="UP000274922"/>
    </source>
</evidence>
<comment type="subcellular location">
    <subcellularLocation>
        <location evidence="3">Peroxisome</location>
    </subcellularLocation>
</comment>
<dbReference type="Pfam" id="PF22924">
    <property type="entry name" value="ACOX_C_alpha1"/>
    <property type="match status" value="1"/>
</dbReference>
<feature type="non-terminal residue" evidence="20">
    <location>
        <position position="743"/>
    </location>
</feature>
<dbReference type="Gene3D" id="1.20.140.10">
    <property type="entry name" value="Butyryl-CoA Dehydrogenase, subunit A, domain 3"/>
    <property type="match status" value="2"/>
</dbReference>
<gene>
    <name evidence="20" type="ORF">CXG81DRAFT_8311</name>
</gene>
<sequence length="743" mass="80126">PMQDLAAERAHGTFDVAAMRSFLDNNDPALTQRKDTIMLQLERDPVFATVDPNDADLSLAEVRERTMAKVRRFAEYVTAEPIDHFKLRMEMLAILDPGTWTRIGVHFGLFLGALQGQATPSQFAHWIAQGAMGLNGLTGCFAMTELGHGSNVAGLETTATFDPAADEFVVHTPTLTATKWWIGGAAQTATHAAVFAQLIVNGVNHGVKTLVVQLRDVDTFALRPGIRIGDIGAKMGRHGTDNGWIQFTAVRVPRSHLLMKHVHVARDGTVRSKSIPQLAYGALITGRVTMVTDAANVAGKALVIAVRYAAVRRQFTGQATAALAPAETKILDYAIHQYRLMPLLAQAYAFRFTAREVTRMYNELMAHMTAAAEKGPGAGGRAAMDNLVDTLKEMHGTSAGLKAFCTWSTLHTIDTCRQACGGHGYSSYTGLASTYADFARFLLADWTAVHNCTWEGDNTILTLQAGRYLVGCYRDANGLSQRKSKKNATPRPLPEGVAYLGPQSSASAGADAGAADLHSLAWIAEAFRRVAREAVRAASEQFEAALADAQARGAAQPEEEAHEVCSAARLLAARVHCAGYVFHRFHAALDHPAAADARHGLGPVLTDLCRLYGLHALATGDLPALLLQQGFLRASEMDALRAAVARLCATVRRHAVPLVDAFGLSDFMVNSPFGAYDGNVYERYFEAVRRSHPSQPSVGIGARGAVHGAAGGPAVPPYFAREIYPLLHRRVGDDNVLDMDEDD</sequence>
<feature type="domain" description="Acyl-CoA oxidase/dehydrogenase middle" evidence="17">
    <location>
        <begin position="140"/>
        <end position="250"/>
    </location>
</feature>
<dbReference type="PANTHER" id="PTHR10909:SF352">
    <property type="entry name" value="ACYL-COENZYME A OXIDASE-LIKE PROTEIN"/>
    <property type="match status" value="1"/>
</dbReference>
<dbReference type="Pfam" id="PF02770">
    <property type="entry name" value="Acyl-CoA_dh_M"/>
    <property type="match status" value="1"/>
</dbReference>
<dbReference type="InterPro" id="IPR037069">
    <property type="entry name" value="AcylCoA_DH/ox_N_sf"/>
</dbReference>
<keyword evidence="11" id="KW-0443">Lipid metabolism</keyword>
<dbReference type="Pfam" id="PF01756">
    <property type="entry name" value="ACOX"/>
    <property type="match status" value="1"/>
</dbReference>
<dbReference type="FunFam" id="1.10.540.10:FF:000018">
    <property type="entry name" value="Acyl-coenzyme A oxidase"/>
    <property type="match status" value="1"/>
</dbReference>
<evidence type="ECO:0000256" key="12">
    <source>
        <dbReference type="ARBA" id="ARBA00023140"/>
    </source>
</evidence>
<keyword evidence="7" id="KW-0285">Flavoprotein</keyword>
<dbReference type="AlphaFoldDB" id="A0A4P9X635"/>
<comment type="pathway">
    <text evidence="4">Lipid metabolism; peroxisomal fatty acid beta-oxidation.</text>
</comment>
<keyword evidence="10" id="KW-0560">Oxidoreductase</keyword>
<dbReference type="FunFam" id="2.40.110.10:FF:000003">
    <property type="entry name" value="Acyl-coenzyme A oxidase"/>
    <property type="match status" value="1"/>
</dbReference>
<dbReference type="GO" id="GO:0005504">
    <property type="term" value="F:fatty acid binding"/>
    <property type="evidence" value="ECO:0007669"/>
    <property type="project" value="TreeGrafter"/>
</dbReference>
<feature type="binding site" evidence="15">
    <location>
        <position position="144"/>
    </location>
    <ligand>
        <name>FAD</name>
        <dbReference type="ChEBI" id="CHEBI:57692"/>
    </ligand>
</feature>
<dbReference type="GO" id="GO:0033540">
    <property type="term" value="P:fatty acid beta-oxidation using acyl-CoA oxidase"/>
    <property type="evidence" value="ECO:0007669"/>
    <property type="project" value="UniProtKB-UniPathway"/>
</dbReference>
<evidence type="ECO:0000256" key="2">
    <source>
        <dbReference type="ARBA" id="ARBA00001974"/>
    </source>
</evidence>
<evidence type="ECO:0000256" key="9">
    <source>
        <dbReference type="ARBA" id="ARBA00022832"/>
    </source>
</evidence>
<dbReference type="SUPFAM" id="SSF56645">
    <property type="entry name" value="Acyl-CoA dehydrogenase NM domain-like"/>
    <property type="match status" value="1"/>
</dbReference>
<dbReference type="Pfam" id="PF14749">
    <property type="entry name" value="Acyl-CoA_ox_N"/>
    <property type="match status" value="1"/>
</dbReference>
<evidence type="ECO:0000256" key="6">
    <source>
        <dbReference type="ARBA" id="ARBA00012870"/>
    </source>
</evidence>
<dbReference type="Proteomes" id="UP000274922">
    <property type="component" value="Unassembled WGS sequence"/>
</dbReference>
<feature type="non-terminal residue" evidence="20">
    <location>
        <position position="1"/>
    </location>
</feature>
<evidence type="ECO:0000256" key="3">
    <source>
        <dbReference type="ARBA" id="ARBA00004275"/>
    </source>
</evidence>
<evidence type="ECO:0000256" key="5">
    <source>
        <dbReference type="ARBA" id="ARBA00006288"/>
    </source>
</evidence>
<feature type="active site" description="Proton acceptor" evidence="14">
    <location>
        <position position="455"/>
    </location>
</feature>
<dbReference type="GO" id="GO:0055088">
    <property type="term" value="P:lipid homeostasis"/>
    <property type="evidence" value="ECO:0007669"/>
    <property type="project" value="TreeGrafter"/>
</dbReference>
<dbReference type="OrthoDB" id="538336at2759"/>
<dbReference type="UniPathway" id="UPA00661"/>
<dbReference type="GO" id="GO:0003997">
    <property type="term" value="F:acyl-CoA oxidase activity"/>
    <property type="evidence" value="ECO:0007669"/>
    <property type="project" value="UniProtKB-EC"/>
</dbReference>
<evidence type="ECO:0000256" key="7">
    <source>
        <dbReference type="ARBA" id="ARBA00022630"/>
    </source>
</evidence>
<evidence type="ECO:0000256" key="1">
    <source>
        <dbReference type="ARBA" id="ARBA00001201"/>
    </source>
</evidence>
<comment type="catalytic activity">
    <reaction evidence="1">
        <text>a 2,3-saturated acyl-CoA + O2 = a (2E)-enoyl-CoA + H2O2</text>
        <dbReference type="Rhea" id="RHEA:38959"/>
        <dbReference type="ChEBI" id="CHEBI:15379"/>
        <dbReference type="ChEBI" id="CHEBI:16240"/>
        <dbReference type="ChEBI" id="CHEBI:58856"/>
        <dbReference type="ChEBI" id="CHEBI:65111"/>
        <dbReference type="EC" id="1.3.3.6"/>
    </reaction>
</comment>
<keyword evidence="12" id="KW-0576">Peroxisome</keyword>
<feature type="binding site" evidence="15">
    <location>
        <position position="183"/>
    </location>
    <ligand>
        <name>FAD</name>
        <dbReference type="ChEBI" id="CHEBI:57692"/>
    </ligand>
</feature>
<dbReference type="PANTHER" id="PTHR10909">
    <property type="entry name" value="ELECTRON TRANSPORT OXIDOREDUCTASE"/>
    <property type="match status" value="1"/>
</dbReference>
<dbReference type="FunFam" id="1.20.140.10:FF:000015">
    <property type="entry name" value="Acyl-coenzyme A oxidase"/>
    <property type="match status" value="1"/>
</dbReference>
<dbReference type="FunFam" id="1.20.140.10:FF:000013">
    <property type="entry name" value="Acyl-coenzyme A oxidase"/>
    <property type="match status" value="1"/>
</dbReference>
<dbReference type="GO" id="GO:0005777">
    <property type="term" value="C:peroxisome"/>
    <property type="evidence" value="ECO:0007669"/>
    <property type="project" value="UniProtKB-SubCell"/>
</dbReference>
<keyword evidence="9" id="KW-0276">Fatty acid metabolism</keyword>
<dbReference type="SUPFAM" id="SSF47203">
    <property type="entry name" value="Acyl-CoA dehydrogenase C-terminal domain-like"/>
    <property type="match status" value="2"/>
</dbReference>